<dbReference type="InterPro" id="IPR036317">
    <property type="entry name" value="Cullin_homology_sf"/>
</dbReference>
<comment type="caution">
    <text evidence="8">The sequence shown here is derived from an EMBL/GenBank/DDBJ whole genome shotgun (WGS) entry which is preliminary data.</text>
</comment>
<dbReference type="VEuPathDB" id="FungiDB:PC9H_009953"/>
<gene>
    <name evidence="8" type="primary">CUL3</name>
    <name evidence="8" type="ORF">PC9H_009953</name>
</gene>
<dbReference type="Pfam" id="PF10557">
    <property type="entry name" value="Cullin_Nedd8"/>
    <property type="match status" value="1"/>
</dbReference>
<accession>A0A8H7DPR2</accession>
<dbReference type="FunFam" id="1.10.10.10:FF:000014">
    <property type="entry name" value="Cullin 1"/>
    <property type="match status" value="1"/>
</dbReference>
<dbReference type="FunFam" id="1.20.1310.10:FF:000001">
    <property type="entry name" value="Cullin 3"/>
    <property type="match status" value="1"/>
</dbReference>
<evidence type="ECO:0000256" key="4">
    <source>
        <dbReference type="PROSITE-ProRule" id="PRU00330"/>
    </source>
</evidence>
<dbReference type="OrthoDB" id="27073at2759"/>
<dbReference type="SUPFAM" id="SSF46785">
    <property type="entry name" value="Winged helix' DNA-binding domain"/>
    <property type="match status" value="1"/>
</dbReference>
<dbReference type="SUPFAM" id="SSF74788">
    <property type="entry name" value="Cullin repeat-like"/>
    <property type="match status" value="1"/>
</dbReference>
<evidence type="ECO:0000313" key="9">
    <source>
        <dbReference type="Proteomes" id="UP000623687"/>
    </source>
</evidence>
<dbReference type="InterPro" id="IPR001373">
    <property type="entry name" value="Cullin_N"/>
</dbReference>
<dbReference type="RefSeq" id="XP_036628839.1">
    <property type="nucleotide sequence ID" value="XM_036779450.1"/>
</dbReference>
<feature type="region of interest" description="Disordered" evidence="6">
    <location>
        <begin position="355"/>
        <end position="386"/>
    </location>
</feature>
<dbReference type="FunFam" id="1.20.1310.10:FF:000002">
    <property type="entry name" value="cullin-3 isoform X1"/>
    <property type="match status" value="1"/>
</dbReference>
<dbReference type="InterPro" id="IPR016159">
    <property type="entry name" value="Cullin_repeat-like_dom_sf"/>
</dbReference>
<evidence type="ECO:0000256" key="5">
    <source>
        <dbReference type="RuleBase" id="RU003829"/>
    </source>
</evidence>
<comment type="similarity">
    <text evidence="1 4 5">Belongs to the cullin family.</text>
</comment>
<dbReference type="InterPro" id="IPR059120">
    <property type="entry name" value="Cullin-like_AB"/>
</dbReference>
<dbReference type="InterPro" id="IPR036390">
    <property type="entry name" value="WH_DNA-bd_sf"/>
</dbReference>
<dbReference type="Gene3D" id="1.20.1310.10">
    <property type="entry name" value="Cullin Repeats"/>
    <property type="match status" value="4"/>
</dbReference>
<dbReference type="FunFam" id="1.20.1310.10:FF:000036">
    <property type="entry name" value="SCF ubiquitin ligase subunit CulC, putative"/>
    <property type="match status" value="1"/>
</dbReference>
<dbReference type="SUPFAM" id="SSF75632">
    <property type="entry name" value="Cullin homology domain"/>
    <property type="match status" value="1"/>
</dbReference>
<name>A0A8H7DPR2_PLEOS</name>
<keyword evidence="9" id="KW-1185">Reference proteome</keyword>
<dbReference type="GO" id="GO:0006511">
    <property type="term" value="P:ubiquitin-dependent protein catabolic process"/>
    <property type="evidence" value="ECO:0007669"/>
    <property type="project" value="InterPro"/>
</dbReference>
<dbReference type="AlphaFoldDB" id="A0A8H7DPR2"/>
<dbReference type="Gene3D" id="3.30.230.130">
    <property type="entry name" value="Cullin, Chain C, Domain 2"/>
    <property type="match status" value="1"/>
</dbReference>
<dbReference type="InterPro" id="IPR036388">
    <property type="entry name" value="WH-like_DNA-bd_sf"/>
</dbReference>
<dbReference type="Pfam" id="PF26557">
    <property type="entry name" value="Cullin_AB"/>
    <property type="match status" value="1"/>
</dbReference>
<organism evidence="8 9">
    <name type="scientific">Pleurotus ostreatus</name>
    <name type="common">Oyster mushroom</name>
    <name type="synonym">White-rot fungus</name>
    <dbReference type="NCBI Taxonomy" id="5322"/>
    <lineage>
        <taxon>Eukaryota</taxon>
        <taxon>Fungi</taxon>
        <taxon>Dikarya</taxon>
        <taxon>Basidiomycota</taxon>
        <taxon>Agaricomycotina</taxon>
        <taxon>Agaricomycetes</taxon>
        <taxon>Agaricomycetidae</taxon>
        <taxon>Agaricales</taxon>
        <taxon>Pleurotineae</taxon>
        <taxon>Pleurotaceae</taxon>
        <taxon>Pleurotus</taxon>
    </lineage>
</organism>
<evidence type="ECO:0000256" key="1">
    <source>
        <dbReference type="ARBA" id="ARBA00006019"/>
    </source>
</evidence>
<protein>
    <submittedName>
        <fullName evidence="8">Cullin-3</fullName>
    </submittedName>
</protein>
<dbReference type="InterPro" id="IPR019559">
    <property type="entry name" value="Cullin_neddylation_domain"/>
</dbReference>
<dbReference type="GeneID" id="59379771"/>
<keyword evidence="3" id="KW-0832">Ubl conjugation</keyword>
<keyword evidence="2" id="KW-1017">Isopeptide bond</keyword>
<dbReference type="InterPro" id="IPR016158">
    <property type="entry name" value="Cullin_homology"/>
</dbReference>
<proteinExistence type="inferred from homology"/>
<evidence type="ECO:0000256" key="6">
    <source>
        <dbReference type="SAM" id="MobiDB-lite"/>
    </source>
</evidence>
<dbReference type="SMART" id="SM00182">
    <property type="entry name" value="CULLIN"/>
    <property type="match status" value="1"/>
</dbReference>
<evidence type="ECO:0000313" key="8">
    <source>
        <dbReference type="EMBL" id="KAF7424645.1"/>
    </source>
</evidence>
<dbReference type="GO" id="GO:0031625">
    <property type="term" value="F:ubiquitin protein ligase binding"/>
    <property type="evidence" value="ECO:0007669"/>
    <property type="project" value="InterPro"/>
</dbReference>
<evidence type="ECO:0000256" key="3">
    <source>
        <dbReference type="ARBA" id="ARBA00022843"/>
    </source>
</evidence>
<feature type="domain" description="Cullin family profile" evidence="7">
    <location>
        <begin position="444"/>
        <end position="675"/>
    </location>
</feature>
<dbReference type="PROSITE" id="PS50069">
    <property type="entry name" value="CULLIN_2"/>
    <property type="match status" value="1"/>
</dbReference>
<reference evidence="8" key="1">
    <citation type="submission" date="2019-07" db="EMBL/GenBank/DDBJ databases">
        <authorList>
            <person name="Palmer J.M."/>
        </authorList>
    </citation>
    <scope>NUCLEOTIDE SEQUENCE</scope>
    <source>
        <strain evidence="8">PC9</strain>
    </source>
</reference>
<sequence>MLVLSLGELDIPQRWQSYSAGRSIKSRTKISRIQHGPDVSVDQTWNTLAVNLKEVLNNNARHLSFEENHRYAYKLVLWKQGEMLYKGTTNLIVENLNRLAQEDLYPVFPTGASSEPTQQSHEAELLLKALRKVWDEHKSNVVKLSQLLNYMDRVYTTAEGVPKIQEAGRQLFLKHILQPPNAIHSHVIDAVLKQIRLEREGYVINRSAVKECVDVFIGLDTGDHGMSVYERDLKPRILSESDAFYKNEGMILLQTCDAPEYLRRVEARFISEEERTHHYLSPQTHPPLRQLLQDHLLTANLVEVISMSGSGFDSMIDTHKYDDLSRMYRLFIMVPSGIACMKKALKDSVVRRGQEINRTTSEPTAQEVDQDEPSTEATAKGKGKAKARPTAVSQTLTLALKWVQDVLDLKDQFDQLWRQSLQSDRTLESALNDAFETFVNQHERCSEFISLFIDDHLKRGLKGKTDSEIDSILDKTITVFRFVLEKDVFERYYKSHLAKRLLHGRSVSDDAERGMLAKLKVECGYQFTHKLEGMFHDMKISDDTMSSYRTYLENTTPPDIPISVTVMTSSVWPMSLAPTPCNLPSGLLSSCKSFEKFYLNRHSGRRLTWQPTLGNADVKVAFKSRTHELNVSTFALVILLLFEDLPASDFLTYSDIQEATAISDSELQRHLQTLACAKYKILKKHPPGRDVAKDDSFSFNEDFSAPLQKIKISTVASKVETSEERKETQSHLEEERKYQMEACIVRIMKDRKHMTHNDLVHEVTRQLAGRFVPNPLDIKKRIEGLIEKEYLERCDDRKSYNYMYGSTAFRNGRG</sequence>
<dbReference type="Proteomes" id="UP000623687">
    <property type="component" value="Unassembled WGS sequence"/>
</dbReference>
<dbReference type="SMART" id="SM00884">
    <property type="entry name" value="Cullin_Nedd8"/>
    <property type="match status" value="1"/>
</dbReference>
<dbReference type="PANTHER" id="PTHR11932">
    <property type="entry name" value="CULLIN"/>
    <property type="match status" value="1"/>
</dbReference>
<dbReference type="Gene3D" id="1.10.10.10">
    <property type="entry name" value="Winged helix-like DNA-binding domain superfamily/Winged helix DNA-binding domain"/>
    <property type="match status" value="1"/>
</dbReference>
<evidence type="ECO:0000259" key="7">
    <source>
        <dbReference type="PROSITE" id="PS50069"/>
    </source>
</evidence>
<dbReference type="InterPro" id="IPR045093">
    <property type="entry name" value="Cullin"/>
</dbReference>
<evidence type="ECO:0000256" key="2">
    <source>
        <dbReference type="ARBA" id="ARBA00022499"/>
    </source>
</evidence>
<dbReference type="Pfam" id="PF00888">
    <property type="entry name" value="Cullin"/>
    <property type="match status" value="1"/>
</dbReference>
<dbReference type="EMBL" id="JACETU010000007">
    <property type="protein sequence ID" value="KAF7424645.1"/>
    <property type="molecule type" value="Genomic_DNA"/>
</dbReference>